<feature type="compositionally biased region" description="Basic and acidic residues" evidence="1">
    <location>
        <begin position="23"/>
        <end position="38"/>
    </location>
</feature>
<accession>A0A517LGQ8</accession>
<feature type="region of interest" description="Disordered" evidence="1">
    <location>
        <begin position="520"/>
        <end position="633"/>
    </location>
</feature>
<dbReference type="AlphaFoldDB" id="A0A517LGQ8"/>
<feature type="compositionally biased region" description="Acidic residues" evidence="1">
    <location>
        <begin position="720"/>
        <end position="738"/>
    </location>
</feature>
<feature type="region of interest" description="Disordered" evidence="1">
    <location>
        <begin position="475"/>
        <end position="505"/>
    </location>
</feature>
<gene>
    <name evidence="2" type="ORF">FKW77_002507</name>
</gene>
<feature type="region of interest" description="Disordered" evidence="1">
    <location>
        <begin position="649"/>
        <end position="797"/>
    </location>
</feature>
<organism evidence="2 3">
    <name type="scientific">Venturia effusa</name>
    <dbReference type="NCBI Taxonomy" id="50376"/>
    <lineage>
        <taxon>Eukaryota</taxon>
        <taxon>Fungi</taxon>
        <taxon>Dikarya</taxon>
        <taxon>Ascomycota</taxon>
        <taxon>Pezizomycotina</taxon>
        <taxon>Dothideomycetes</taxon>
        <taxon>Pleosporomycetidae</taxon>
        <taxon>Venturiales</taxon>
        <taxon>Venturiaceae</taxon>
        <taxon>Venturia</taxon>
    </lineage>
</organism>
<sequence length="1104" mass="124366">MHRQPGPMAVEVVDLTDEIKDEETLTSHPSDHIEEAHQGRRQAKPRSIRQDHSTGAPWTRNSALRPSTAFNRNKDYFSRHDDHDWEPGPDFVEANNGIEHQDRNNNAMQYDPPVEKRRENVVQQPRQPRLHDQRHDQQPKTHGASFAESYSAGPGKDYVGSRQFESMGTRHPHDFPPRGRKLTIDALRPEDPRNGQSGNRNVKQWLKTSVLPPSSQYHDDDQQRASQLNFGGTDDSIVVNVPDSQETSTVDDHDRLLDISEGQKNSTSTLNTSFTAPPLLDQRAHQMKLDLKDRFARIRLQNTLAAKVPSSHPPATPSAYSQQVAQPATGSRVRYRDEHPDGISAATPAKRQKVFDPFEPPPGMQKVGASQHAQIASASVTNNSYVKNRLRIPPEISLLSEAELRKAQEEEEQRTAARIASEREKLLEEDEDLQRIRREERQAQLRIELDEAKAARIEEHRKRMEIMEEKQRAIDEKAAQHKAEEEKRKAAQAERERIAKKEEQAALHEAALQRSIQARKEHDALKAKRATTKVALREECKGPPAAQKPTNGLSASMPKPALHGTLPNQQLASISKAPLQGILPIQKPTTDGTTANPRTGPKTPAERRKEVEEAKARAEAQQPLGLREIDLQNLMVKEKAEKQAEILRQREEKRKQKEEEKKVKELLREERRKEKESAKSANQDRPRKRPVKLPKPGTVVQSTTQQQKPEAPKKTFGGFLEDESDSESSPDTESDEDALFCSAAKDTASVKLDSSKHLGNASSKTAPEVPTASVDTAKPVQSVPGRPVHPTTGGKSMNPEMIAAYLESLREMRDSDEGDTDADVESDVEEIIRARETRQRSPITSRDTYHWVYRVERKTWTPRTEEDVTEWTICGKTGYSSLQQANAMADKESTRQRLGLSLQPCNREWSRKLDDHGMVHIYMDCTNNRKTPGYVKIRVVRQLRAYSNGVRPETKFGWIETTAWEIRKTTTTTTTTAITTSSPRVEEADHPGEGGPEQAPQLSETTEEIELLGSEIYTNVDEANRKAADFAVDLAVPRPATKSLDEIVAYQTRKRENLEGLLEICDQLEQDAELGVFEAEFQMGDAETVKIEVVARLLVGPRNI</sequence>
<feature type="region of interest" description="Disordered" evidence="1">
    <location>
        <begin position="211"/>
        <end position="255"/>
    </location>
</feature>
<dbReference type="Proteomes" id="UP000316270">
    <property type="component" value="Chromosome 12"/>
</dbReference>
<feature type="compositionally biased region" description="Basic and acidic residues" evidence="1">
    <location>
        <begin position="72"/>
        <end position="86"/>
    </location>
</feature>
<feature type="region of interest" description="Disordered" evidence="1">
    <location>
        <begin position="23"/>
        <end position="181"/>
    </location>
</feature>
<evidence type="ECO:0000313" key="3">
    <source>
        <dbReference type="Proteomes" id="UP000316270"/>
    </source>
</evidence>
<evidence type="ECO:0000313" key="2">
    <source>
        <dbReference type="EMBL" id="QDS74823.1"/>
    </source>
</evidence>
<feature type="compositionally biased region" description="Low complexity" evidence="1">
    <location>
        <begin position="971"/>
        <end position="980"/>
    </location>
</feature>
<dbReference type="EMBL" id="CP042196">
    <property type="protein sequence ID" value="QDS74823.1"/>
    <property type="molecule type" value="Genomic_DNA"/>
</dbReference>
<feature type="compositionally biased region" description="Polar residues" evidence="1">
    <location>
        <begin position="699"/>
        <end position="708"/>
    </location>
</feature>
<dbReference type="OrthoDB" id="3940884at2759"/>
<reference evidence="2 3" key="1">
    <citation type="submission" date="2019-07" db="EMBL/GenBank/DDBJ databases">
        <title>Finished genome of Venturia effusa.</title>
        <authorList>
            <person name="Young C.A."/>
            <person name="Cox M.P."/>
            <person name="Ganley A.R.D."/>
            <person name="David W.J."/>
        </authorList>
    </citation>
    <scope>NUCLEOTIDE SEQUENCE [LARGE SCALE GENOMIC DNA]</scope>
    <source>
        <strain evidence="3">albino</strain>
    </source>
</reference>
<feature type="compositionally biased region" description="Basic and acidic residues" evidence="1">
    <location>
        <begin position="604"/>
        <end position="618"/>
    </location>
</feature>
<feature type="compositionally biased region" description="Basic and acidic residues" evidence="1">
    <location>
        <begin position="129"/>
        <end position="139"/>
    </location>
</feature>
<feature type="compositionally biased region" description="Polar residues" evidence="1">
    <location>
        <begin position="59"/>
        <end position="71"/>
    </location>
</feature>
<keyword evidence="3" id="KW-1185">Reference proteome</keyword>
<proteinExistence type="predicted"/>
<name>A0A517LGQ8_9PEZI</name>
<feature type="region of interest" description="Disordered" evidence="1">
    <location>
        <begin position="971"/>
        <end position="1004"/>
    </location>
</feature>
<evidence type="ECO:0000256" key="1">
    <source>
        <dbReference type="SAM" id="MobiDB-lite"/>
    </source>
</evidence>
<feature type="compositionally biased region" description="Basic and acidic residues" evidence="1">
    <location>
        <begin position="649"/>
        <end position="685"/>
    </location>
</feature>
<feature type="compositionally biased region" description="Polar residues" evidence="1">
    <location>
        <begin position="587"/>
        <end position="597"/>
    </location>
</feature>
<protein>
    <submittedName>
        <fullName evidence="2">Uncharacterized protein</fullName>
    </submittedName>
</protein>